<dbReference type="Pfam" id="PF00560">
    <property type="entry name" value="LRR_1"/>
    <property type="match status" value="4"/>
</dbReference>
<comment type="caution">
    <text evidence="10">The sequence shown here is derived from an EMBL/GenBank/DDBJ whole genome shotgun (WGS) entry which is preliminary data.</text>
</comment>
<dbReference type="GO" id="GO:0016020">
    <property type="term" value="C:membrane"/>
    <property type="evidence" value="ECO:0007669"/>
    <property type="project" value="UniProtKB-SubCell"/>
</dbReference>
<gene>
    <name evidence="10" type="ORF">ILEXP_LOCUS21152</name>
</gene>
<evidence type="ECO:0000313" key="10">
    <source>
        <dbReference type="EMBL" id="CAK9152926.1"/>
    </source>
</evidence>
<dbReference type="Proteomes" id="UP001642360">
    <property type="component" value="Unassembled WGS sequence"/>
</dbReference>
<dbReference type="FunFam" id="3.80.10.10:FF:000111">
    <property type="entry name" value="LRR receptor-like serine/threonine-protein kinase ERECTA"/>
    <property type="match status" value="1"/>
</dbReference>
<evidence type="ECO:0000256" key="7">
    <source>
        <dbReference type="ARBA" id="ARBA00023136"/>
    </source>
</evidence>
<dbReference type="InterPro" id="IPR000719">
    <property type="entry name" value="Prot_kinase_dom"/>
</dbReference>
<evidence type="ECO:0000313" key="11">
    <source>
        <dbReference type="Proteomes" id="UP001642360"/>
    </source>
</evidence>
<evidence type="ECO:0000256" key="5">
    <source>
        <dbReference type="ARBA" id="ARBA00022737"/>
    </source>
</evidence>
<reference evidence="10 11" key="1">
    <citation type="submission" date="2024-02" db="EMBL/GenBank/DDBJ databases">
        <authorList>
            <person name="Vignale AGUSTIN F."/>
            <person name="Sosa J E."/>
            <person name="Modenutti C."/>
        </authorList>
    </citation>
    <scope>NUCLEOTIDE SEQUENCE [LARGE SCALE GENOMIC DNA]</scope>
</reference>
<dbReference type="PANTHER" id="PTHR27008">
    <property type="entry name" value="OS04G0122200 PROTEIN"/>
    <property type="match status" value="1"/>
</dbReference>
<dbReference type="PANTHER" id="PTHR27008:SF499">
    <property type="entry name" value="OS06G0581500 PROTEIN"/>
    <property type="match status" value="1"/>
</dbReference>
<keyword evidence="8" id="KW-0325">Glycoprotein</keyword>
<keyword evidence="7" id="KW-0472">Membrane</keyword>
<proteinExistence type="inferred from homology"/>
<evidence type="ECO:0000256" key="4">
    <source>
        <dbReference type="ARBA" id="ARBA00022692"/>
    </source>
</evidence>
<dbReference type="InterPro" id="IPR051809">
    <property type="entry name" value="Plant_receptor-like_S/T_kinase"/>
</dbReference>
<sequence>MFLDENQISGSILGVIANLSSLELLHMSNNQFTVHIPPDIGKFQSLQELKLSSNQLFGNVPSFLGNLTALTQLRLDRNNIQGNIPSSLVDCQNLIALDLSWNSLNGTIPHQKNQQKLSSDLEGNSLLKVSYQSLLQATDGFSTTNWIGMGSFVSVYKGILDPDGTIIVVKVFNLSHHEASKSFIAECETLRSIRHQNLVKVLTACSSVDYQGNDFKALVYEFMENGSVERYLHPNQIEDLKLNLLQRVNIGITVAYALDYLHHGILAPIVHRDIKPSNVLLDKELVG</sequence>
<keyword evidence="3" id="KW-0433">Leucine-rich repeat</keyword>
<dbReference type="PROSITE" id="PS50011">
    <property type="entry name" value="PROTEIN_KINASE_DOM"/>
    <property type="match status" value="1"/>
</dbReference>
<evidence type="ECO:0000256" key="6">
    <source>
        <dbReference type="ARBA" id="ARBA00022989"/>
    </source>
</evidence>
<comment type="similarity">
    <text evidence="2">Belongs to the RLP family.</text>
</comment>
<dbReference type="InterPro" id="IPR032675">
    <property type="entry name" value="LRR_dom_sf"/>
</dbReference>
<evidence type="ECO:0000259" key="9">
    <source>
        <dbReference type="PROSITE" id="PS50011"/>
    </source>
</evidence>
<organism evidence="10 11">
    <name type="scientific">Ilex paraguariensis</name>
    <name type="common">yerba mate</name>
    <dbReference type="NCBI Taxonomy" id="185542"/>
    <lineage>
        <taxon>Eukaryota</taxon>
        <taxon>Viridiplantae</taxon>
        <taxon>Streptophyta</taxon>
        <taxon>Embryophyta</taxon>
        <taxon>Tracheophyta</taxon>
        <taxon>Spermatophyta</taxon>
        <taxon>Magnoliopsida</taxon>
        <taxon>eudicotyledons</taxon>
        <taxon>Gunneridae</taxon>
        <taxon>Pentapetalae</taxon>
        <taxon>asterids</taxon>
        <taxon>campanulids</taxon>
        <taxon>Aquifoliales</taxon>
        <taxon>Aquifoliaceae</taxon>
        <taxon>Ilex</taxon>
    </lineage>
</organism>
<dbReference type="InterPro" id="IPR001611">
    <property type="entry name" value="Leu-rich_rpt"/>
</dbReference>
<keyword evidence="6" id="KW-1133">Transmembrane helix</keyword>
<dbReference type="InterPro" id="IPR011009">
    <property type="entry name" value="Kinase-like_dom_sf"/>
</dbReference>
<dbReference type="Pfam" id="PF00069">
    <property type="entry name" value="Pkinase"/>
    <property type="match status" value="1"/>
</dbReference>
<dbReference type="Gene3D" id="3.30.200.20">
    <property type="entry name" value="Phosphorylase Kinase, domain 1"/>
    <property type="match status" value="1"/>
</dbReference>
<dbReference type="Gene3D" id="1.10.510.10">
    <property type="entry name" value="Transferase(Phosphotransferase) domain 1"/>
    <property type="match status" value="1"/>
</dbReference>
<accession>A0ABC8S6U2</accession>
<dbReference type="Gene3D" id="3.80.10.10">
    <property type="entry name" value="Ribonuclease Inhibitor"/>
    <property type="match status" value="2"/>
</dbReference>
<evidence type="ECO:0000256" key="2">
    <source>
        <dbReference type="ARBA" id="ARBA00009592"/>
    </source>
</evidence>
<evidence type="ECO:0000256" key="8">
    <source>
        <dbReference type="ARBA" id="ARBA00023180"/>
    </source>
</evidence>
<protein>
    <recommendedName>
        <fullName evidence="9">Protein kinase domain-containing protein</fullName>
    </recommendedName>
</protein>
<name>A0ABC8S6U2_9AQUA</name>
<dbReference type="AlphaFoldDB" id="A0ABC8S6U2"/>
<dbReference type="SUPFAM" id="SSF56112">
    <property type="entry name" value="Protein kinase-like (PK-like)"/>
    <property type="match status" value="1"/>
</dbReference>
<dbReference type="SMART" id="SM00220">
    <property type="entry name" value="S_TKc"/>
    <property type="match status" value="1"/>
</dbReference>
<dbReference type="EMBL" id="CAUOFW020002305">
    <property type="protein sequence ID" value="CAK9152926.1"/>
    <property type="molecule type" value="Genomic_DNA"/>
</dbReference>
<evidence type="ECO:0000256" key="1">
    <source>
        <dbReference type="ARBA" id="ARBA00004167"/>
    </source>
</evidence>
<evidence type="ECO:0000256" key="3">
    <source>
        <dbReference type="ARBA" id="ARBA00022614"/>
    </source>
</evidence>
<dbReference type="FunFam" id="3.30.200.20:FF:000432">
    <property type="entry name" value="LRR receptor-like serine/threonine-protein kinase EFR"/>
    <property type="match status" value="1"/>
</dbReference>
<dbReference type="InterPro" id="IPR008271">
    <property type="entry name" value="Ser/Thr_kinase_AS"/>
</dbReference>
<keyword evidence="11" id="KW-1185">Reference proteome</keyword>
<comment type="subcellular location">
    <subcellularLocation>
        <location evidence="1">Membrane</location>
        <topology evidence="1">Single-pass membrane protein</topology>
    </subcellularLocation>
</comment>
<feature type="domain" description="Protein kinase" evidence="9">
    <location>
        <begin position="141"/>
        <end position="287"/>
    </location>
</feature>
<dbReference type="SUPFAM" id="SSF52058">
    <property type="entry name" value="L domain-like"/>
    <property type="match status" value="1"/>
</dbReference>
<dbReference type="PROSITE" id="PS00108">
    <property type="entry name" value="PROTEIN_KINASE_ST"/>
    <property type="match status" value="1"/>
</dbReference>
<keyword evidence="5" id="KW-0677">Repeat</keyword>
<keyword evidence="4" id="KW-0812">Transmembrane</keyword>